<proteinExistence type="predicted"/>
<evidence type="ECO:0000313" key="2">
    <source>
        <dbReference type="EMBL" id="CAJ1506873.1"/>
    </source>
</evidence>
<protein>
    <submittedName>
        <fullName evidence="2">Contact-dependent growth inhibition system immunity protein</fullName>
    </submittedName>
</protein>
<evidence type="ECO:0000313" key="3">
    <source>
        <dbReference type="Proteomes" id="UP001190465"/>
    </source>
</evidence>
<dbReference type="EMBL" id="OY726397">
    <property type="protein sequence ID" value="CAJ1506873.1"/>
    <property type="molecule type" value="Genomic_DNA"/>
</dbReference>
<organism evidence="2 3">
    <name type="scientific">[Mycobacterium] burgundiense</name>
    <dbReference type="NCBI Taxonomy" id="3064286"/>
    <lineage>
        <taxon>Bacteria</taxon>
        <taxon>Bacillati</taxon>
        <taxon>Actinomycetota</taxon>
        <taxon>Actinomycetes</taxon>
        <taxon>Mycobacteriales</taxon>
        <taxon>Mycobacteriaceae</taxon>
        <taxon>Mycolicibacterium</taxon>
    </lineage>
</organism>
<sequence length="108" mass="12287">MNDGSVPHAIQQFFAAYFHQDWDLEADDWQGVVDIYVNDDPTAAPLRTLAQEIDNLRETRTEPELEQLLAHTIGAYHNPRPLPFTEWLGQVAHRLRLHATAIENGTAL</sequence>
<dbReference type="RefSeq" id="WP_308478715.1">
    <property type="nucleotide sequence ID" value="NZ_OY726397.1"/>
</dbReference>
<gene>
    <name evidence="2" type="ORF">MU0053_003321</name>
</gene>
<accession>A0ABN9NID7</accession>
<reference evidence="2 3" key="1">
    <citation type="submission" date="2023-08" db="EMBL/GenBank/DDBJ databases">
        <authorList>
            <person name="Folkvardsen B D."/>
            <person name="Norman A."/>
        </authorList>
    </citation>
    <scope>NUCLEOTIDE SEQUENCE [LARGE SCALE GENOMIC DNA]</scope>
    <source>
        <strain evidence="2 3">Mu0053</strain>
    </source>
</reference>
<dbReference type="InterPro" id="IPR041129">
    <property type="entry name" value="CdiI_2"/>
</dbReference>
<dbReference type="Pfam" id="PF18593">
    <property type="entry name" value="CdiI_2"/>
    <property type="match status" value="1"/>
</dbReference>
<feature type="domain" description="CdiI immunity protein" evidence="1">
    <location>
        <begin position="9"/>
        <end position="95"/>
    </location>
</feature>
<evidence type="ECO:0000259" key="1">
    <source>
        <dbReference type="Pfam" id="PF18593"/>
    </source>
</evidence>
<dbReference type="Proteomes" id="UP001190465">
    <property type="component" value="Chromosome"/>
</dbReference>
<name>A0ABN9NID7_9MYCO</name>
<keyword evidence="3" id="KW-1185">Reference proteome</keyword>